<feature type="non-terminal residue" evidence="2">
    <location>
        <position position="203"/>
    </location>
</feature>
<evidence type="ECO:0000256" key="1">
    <source>
        <dbReference type="SAM" id="Phobius"/>
    </source>
</evidence>
<feature type="transmembrane region" description="Helical" evidence="1">
    <location>
        <begin position="48"/>
        <end position="70"/>
    </location>
</feature>
<reference evidence="2" key="1">
    <citation type="submission" date="2018-05" db="EMBL/GenBank/DDBJ databases">
        <authorList>
            <person name="Lanie J.A."/>
            <person name="Ng W.-L."/>
            <person name="Kazmierczak K.M."/>
            <person name="Andrzejewski T.M."/>
            <person name="Davidsen T.M."/>
            <person name="Wayne K.J."/>
            <person name="Tettelin H."/>
            <person name="Glass J.I."/>
            <person name="Rusch D."/>
            <person name="Podicherti R."/>
            <person name="Tsui H.-C.T."/>
            <person name="Winkler M.E."/>
        </authorList>
    </citation>
    <scope>NUCLEOTIDE SEQUENCE</scope>
</reference>
<protein>
    <submittedName>
        <fullName evidence="2">Uncharacterized protein</fullName>
    </submittedName>
</protein>
<name>A0A382V2W4_9ZZZZ</name>
<feature type="transmembrane region" description="Helical" evidence="1">
    <location>
        <begin position="82"/>
        <end position="99"/>
    </location>
</feature>
<sequence length="203" mass="23300">MPKNNLLKTLLERRVPQIIVSYIVASTSMVLFLDWLKINYGFPKEYITLALFGAVSIIPSVIILAYFHGAPGKDEWTKIEKIGIPFNIIFIFFILIFGYKGNWWFEKVPDLPITKTELNAEKTRIFVPYIGSRNELLTILNQEFAISRVIEEFGRGDENPNDYKITALSANEIKTLNDELIIKVNTSFFPENLVFSSKDVVKT</sequence>
<organism evidence="2">
    <name type="scientific">marine metagenome</name>
    <dbReference type="NCBI Taxonomy" id="408172"/>
    <lineage>
        <taxon>unclassified sequences</taxon>
        <taxon>metagenomes</taxon>
        <taxon>ecological metagenomes</taxon>
    </lineage>
</organism>
<dbReference type="AlphaFoldDB" id="A0A382V2W4"/>
<dbReference type="EMBL" id="UINC01148460">
    <property type="protein sequence ID" value="SVD40355.1"/>
    <property type="molecule type" value="Genomic_DNA"/>
</dbReference>
<keyword evidence="1" id="KW-0812">Transmembrane</keyword>
<gene>
    <name evidence="2" type="ORF">METZ01_LOCUS393209</name>
</gene>
<keyword evidence="1" id="KW-1133">Transmembrane helix</keyword>
<keyword evidence="1" id="KW-0472">Membrane</keyword>
<accession>A0A382V2W4</accession>
<evidence type="ECO:0000313" key="2">
    <source>
        <dbReference type="EMBL" id="SVD40355.1"/>
    </source>
</evidence>
<proteinExistence type="predicted"/>
<feature type="transmembrane region" description="Helical" evidence="1">
    <location>
        <begin position="15"/>
        <end position="36"/>
    </location>
</feature>